<evidence type="ECO:0000256" key="1">
    <source>
        <dbReference type="SAM" id="MobiDB-lite"/>
    </source>
</evidence>
<keyword evidence="4" id="KW-1185">Reference proteome</keyword>
<sequence>MMNRIRLRPLKTDDKPIRVLLYNSDYYTTGTRSSQTFALTGLCGFTVSAKRLIAAASTSRVDAGQSPTVAGQTFENGSRKIQGQSTVESATVLGG</sequence>
<protein>
    <recommendedName>
        <fullName evidence="2">Beta-glucuronidase C-terminal domain-containing protein</fullName>
    </recommendedName>
</protein>
<feature type="domain" description="Beta-glucuronidase C-terminal" evidence="2">
    <location>
        <begin position="13"/>
        <end position="93"/>
    </location>
</feature>
<dbReference type="InterPro" id="IPR052974">
    <property type="entry name" value="GH79_Enzymes"/>
</dbReference>
<dbReference type="AlphaFoldDB" id="A0A2K0WPB3"/>
<evidence type="ECO:0000313" key="4">
    <source>
        <dbReference type="Proteomes" id="UP000236664"/>
    </source>
</evidence>
<accession>A0A2K0WPB3</accession>
<feature type="compositionally biased region" description="Polar residues" evidence="1">
    <location>
        <begin position="64"/>
        <end position="89"/>
    </location>
</feature>
<reference evidence="3 4" key="1">
    <citation type="submission" date="2017-06" db="EMBL/GenBank/DDBJ databases">
        <title>Genome of Fusarium nygamai isolate CS10214.</title>
        <authorList>
            <person name="Gardiner D.M."/>
            <person name="Obanor F."/>
            <person name="Kazan K."/>
        </authorList>
    </citation>
    <scope>NUCLEOTIDE SEQUENCE [LARGE SCALE GENOMIC DNA]</scope>
    <source>
        <strain evidence="3 4">CS10214</strain>
    </source>
</reference>
<proteinExistence type="predicted"/>
<dbReference type="EMBL" id="MTQA01000047">
    <property type="protein sequence ID" value="PNP84126.1"/>
    <property type="molecule type" value="Genomic_DNA"/>
</dbReference>
<dbReference type="Proteomes" id="UP000236664">
    <property type="component" value="Unassembled WGS sequence"/>
</dbReference>
<gene>
    <name evidence="3" type="ORF">FNYG_02814</name>
</gene>
<dbReference type="InterPro" id="IPR031728">
    <property type="entry name" value="GlcAase_C"/>
</dbReference>
<dbReference type="OrthoDB" id="2796951at2759"/>
<dbReference type="PANTHER" id="PTHR36183">
    <property type="entry name" value="BETA-GLUCURONIDASE"/>
    <property type="match status" value="1"/>
</dbReference>
<evidence type="ECO:0000313" key="3">
    <source>
        <dbReference type="EMBL" id="PNP84126.1"/>
    </source>
</evidence>
<comment type="caution">
    <text evidence="3">The sequence shown here is derived from an EMBL/GenBank/DDBJ whole genome shotgun (WGS) entry which is preliminary data.</text>
</comment>
<feature type="region of interest" description="Disordered" evidence="1">
    <location>
        <begin position="64"/>
        <end position="95"/>
    </location>
</feature>
<dbReference type="Pfam" id="PF16862">
    <property type="entry name" value="Glyco_hydro_79C"/>
    <property type="match status" value="1"/>
</dbReference>
<dbReference type="PANTHER" id="PTHR36183:SF2">
    <property type="entry name" value="BETA-GLUCURONIDASE C-TERMINAL DOMAIN-CONTAINING PROTEIN"/>
    <property type="match status" value="1"/>
</dbReference>
<organism evidence="3 4">
    <name type="scientific">Gibberella nygamai</name>
    <name type="common">Bean root rot disease fungus</name>
    <name type="synonym">Fusarium nygamai</name>
    <dbReference type="NCBI Taxonomy" id="42673"/>
    <lineage>
        <taxon>Eukaryota</taxon>
        <taxon>Fungi</taxon>
        <taxon>Dikarya</taxon>
        <taxon>Ascomycota</taxon>
        <taxon>Pezizomycotina</taxon>
        <taxon>Sordariomycetes</taxon>
        <taxon>Hypocreomycetidae</taxon>
        <taxon>Hypocreales</taxon>
        <taxon>Nectriaceae</taxon>
        <taxon>Fusarium</taxon>
        <taxon>Fusarium fujikuroi species complex</taxon>
    </lineage>
</organism>
<name>A0A2K0WPB3_GIBNY</name>
<dbReference type="STRING" id="42673.A0A2K0WPB3"/>
<evidence type="ECO:0000259" key="2">
    <source>
        <dbReference type="Pfam" id="PF16862"/>
    </source>
</evidence>